<protein>
    <submittedName>
        <fullName evidence="1">Uncharacterized protein</fullName>
    </submittedName>
</protein>
<sequence length="88" mass="9940">MDIDRTSISHRLKIVAGQINGLAKMIEEDKYCIDILNQSLAVQKALKEVDKKILENHLDTCVVDQMKNGEEAKARGELLKIFSLTNKN</sequence>
<comment type="caution">
    <text evidence="1">The sequence shown here is derived from an EMBL/GenBank/DDBJ whole genome shotgun (WGS) entry which is preliminary data.</text>
</comment>
<evidence type="ECO:0000313" key="1">
    <source>
        <dbReference type="EMBL" id="KKS22722.1"/>
    </source>
</evidence>
<dbReference type="STRING" id="1619103.UU80_C0003G0022"/>
<gene>
    <name evidence="1" type="ORF">UU80_C0003G0022</name>
</gene>
<dbReference type="PANTHER" id="PTHR33677:SF3">
    <property type="entry name" value="COPPER-SENSING TRANSCRIPTIONAL REPRESSOR RICR"/>
    <property type="match status" value="1"/>
</dbReference>
<dbReference type="EMBL" id="LCCA01000003">
    <property type="protein sequence ID" value="KKS22722.1"/>
    <property type="molecule type" value="Genomic_DNA"/>
</dbReference>
<dbReference type="GO" id="GO:0046872">
    <property type="term" value="F:metal ion binding"/>
    <property type="evidence" value="ECO:0007669"/>
    <property type="project" value="InterPro"/>
</dbReference>
<dbReference type="InterPro" id="IPR038390">
    <property type="entry name" value="Metal_Tscrpt_repr_sf"/>
</dbReference>
<proteinExistence type="predicted"/>
<name>A0A0G0XE76_UNCKA</name>
<dbReference type="Gene3D" id="1.20.58.1000">
    <property type="entry name" value="Metal-sensitive repressor, helix protomer"/>
    <property type="match status" value="1"/>
</dbReference>
<dbReference type="InterPro" id="IPR003735">
    <property type="entry name" value="Metal_Tscrpt_repr"/>
</dbReference>
<dbReference type="Pfam" id="PF02583">
    <property type="entry name" value="Trns_repr_metal"/>
    <property type="match status" value="1"/>
</dbReference>
<reference evidence="1 2" key="1">
    <citation type="journal article" date="2015" name="Nature">
        <title>rRNA introns, odd ribosomes, and small enigmatic genomes across a large radiation of phyla.</title>
        <authorList>
            <person name="Brown C.T."/>
            <person name="Hug L.A."/>
            <person name="Thomas B.C."/>
            <person name="Sharon I."/>
            <person name="Castelle C.J."/>
            <person name="Singh A."/>
            <person name="Wilkins M.J."/>
            <person name="Williams K.H."/>
            <person name="Banfield J.F."/>
        </authorList>
    </citation>
    <scope>NUCLEOTIDE SEQUENCE [LARGE SCALE GENOMIC DNA]</scope>
</reference>
<dbReference type="GO" id="GO:0045892">
    <property type="term" value="P:negative regulation of DNA-templated transcription"/>
    <property type="evidence" value="ECO:0007669"/>
    <property type="project" value="UniProtKB-ARBA"/>
</dbReference>
<accession>A0A0G0XE76</accession>
<dbReference type="AlphaFoldDB" id="A0A0G0XE76"/>
<dbReference type="GO" id="GO:0003677">
    <property type="term" value="F:DNA binding"/>
    <property type="evidence" value="ECO:0007669"/>
    <property type="project" value="InterPro"/>
</dbReference>
<evidence type="ECO:0000313" key="2">
    <source>
        <dbReference type="Proteomes" id="UP000034920"/>
    </source>
</evidence>
<dbReference type="PANTHER" id="PTHR33677">
    <property type="entry name" value="TRANSCRIPTIONAL REPRESSOR FRMR-RELATED"/>
    <property type="match status" value="1"/>
</dbReference>
<dbReference type="Proteomes" id="UP000034920">
    <property type="component" value="Unassembled WGS sequence"/>
</dbReference>
<organism evidence="1 2">
    <name type="scientific">candidate division WWE3 bacterium GW2011_GWA1_41_8</name>
    <dbReference type="NCBI Taxonomy" id="1619103"/>
    <lineage>
        <taxon>Bacteria</taxon>
        <taxon>Katanobacteria</taxon>
    </lineage>
</organism>